<evidence type="ECO:0000256" key="1">
    <source>
        <dbReference type="SAM" id="MobiDB-lite"/>
    </source>
</evidence>
<name>A0A8H6HA33_9AGAR</name>
<feature type="region of interest" description="Disordered" evidence="1">
    <location>
        <begin position="219"/>
        <end position="249"/>
    </location>
</feature>
<gene>
    <name evidence="2" type="ORF">DFP72DRAFT_860608</name>
</gene>
<dbReference type="AlphaFoldDB" id="A0A8H6HA33"/>
<protein>
    <submittedName>
        <fullName evidence="2">Uncharacterized protein</fullName>
    </submittedName>
</protein>
<dbReference type="OrthoDB" id="3058977at2759"/>
<reference evidence="2 3" key="1">
    <citation type="submission" date="2020-07" db="EMBL/GenBank/DDBJ databases">
        <title>Comparative genomics of pyrophilous fungi reveals a link between fire events and developmental genes.</title>
        <authorList>
            <consortium name="DOE Joint Genome Institute"/>
            <person name="Steindorff A.S."/>
            <person name="Carver A."/>
            <person name="Calhoun S."/>
            <person name="Stillman K."/>
            <person name="Liu H."/>
            <person name="Lipzen A."/>
            <person name="Pangilinan J."/>
            <person name="Labutti K."/>
            <person name="Bruns T.D."/>
            <person name="Grigoriev I.V."/>
        </authorList>
    </citation>
    <scope>NUCLEOTIDE SEQUENCE [LARGE SCALE GENOMIC DNA]</scope>
    <source>
        <strain evidence="2 3">CBS 144469</strain>
    </source>
</reference>
<organism evidence="2 3">
    <name type="scientific">Ephemerocybe angulata</name>
    <dbReference type="NCBI Taxonomy" id="980116"/>
    <lineage>
        <taxon>Eukaryota</taxon>
        <taxon>Fungi</taxon>
        <taxon>Dikarya</taxon>
        <taxon>Basidiomycota</taxon>
        <taxon>Agaricomycotina</taxon>
        <taxon>Agaricomycetes</taxon>
        <taxon>Agaricomycetidae</taxon>
        <taxon>Agaricales</taxon>
        <taxon>Agaricineae</taxon>
        <taxon>Psathyrellaceae</taxon>
        <taxon>Ephemerocybe</taxon>
    </lineage>
</organism>
<accession>A0A8H6HA33</accession>
<sequence length="249" mass="27855">MILNMNKPKGEQATLQQIHAAVKSDRSLDDLSKEELEMIVARLEEKRKLKHVDCPRSGSVQLDALNKQTGLVGFAFIGPSNINSTIVSAMASTQNTLTFVEDVVKMALVKVTDKFELWACTQDKSGPDTLRTMQAKSCKIVLTGLIEKLGVKTTQMSWKHYEQDIIAKHGIYLEGWPDGIAIRSPYEITTMAEMRAVYEALEVGCCRWSRKVAVLGAQTGAQRKRKMRSDKGIPKVSKKKSWVNRDGDR</sequence>
<proteinExistence type="predicted"/>
<keyword evidence="3" id="KW-1185">Reference proteome</keyword>
<comment type="caution">
    <text evidence="2">The sequence shown here is derived from an EMBL/GenBank/DDBJ whole genome shotgun (WGS) entry which is preliminary data.</text>
</comment>
<evidence type="ECO:0000313" key="2">
    <source>
        <dbReference type="EMBL" id="KAF6742342.1"/>
    </source>
</evidence>
<evidence type="ECO:0000313" key="3">
    <source>
        <dbReference type="Proteomes" id="UP000521943"/>
    </source>
</evidence>
<dbReference type="Proteomes" id="UP000521943">
    <property type="component" value="Unassembled WGS sequence"/>
</dbReference>
<dbReference type="EMBL" id="JACGCI010000187">
    <property type="protein sequence ID" value="KAF6742342.1"/>
    <property type="molecule type" value="Genomic_DNA"/>
</dbReference>